<dbReference type="PANTHER" id="PTHR33973:SF4">
    <property type="entry name" value="OS07G0153300 PROTEIN"/>
    <property type="match status" value="1"/>
</dbReference>
<reference evidence="1 2" key="1">
    <citation type="submission" date="2016-08" db="EMBL/GenBank/DDBJ databases">
        <authorList>
            <person name="Seilhamer J.J."/>
        </authorList>
    </citation>
    <scope>NUCLEOTIDE SEQUENCE [LARGE SCALE GENOMIC DNA]</scope>
    <source>
        <strain evidence="1 2">ANC 4874</strain>
    </source>
</reference>
<organism evidence="1 2">
    <name type="scientific">Acinetobacter albensis</name>
    <dbReference type="NCBI Taxonomy" id="1673609"/>
    <lineage>
        <taxon>Bacteria</taxon>
        <taxon>Pseudomonadati</taxon>
        <taxon>Pseudomonadota</taxon>
        <taxon>Gammaproteobacteria</taxon>
        <taxon>Moraxellales</taxon>
        <taxon>Moraxellaceae</taxon>
        <taxon>Acinetobacter</taxon>
    </lineage>
</organism>
<dbReference type="OrthoDB" id="9778801at2"/>
<evidence type="ECO:0008006" key="3">
    <source>
        <dbReference type="Google" id="ProtNLM"/>
    </source>
</evidence>
<dbReference type="PANTHER" id="PTHR33973">
    <property type="entry name" value="OS07G0153300 PROTEIN"/>
    <property type="match status" value="1"/>
</dbReference>
<dbReference type="EMBL" id="FMBK01000006">
    <property type="protein sequence ID" value="SCC71844.1"/>
    <property type="molecule type" value="Genomic_DNA"/>
</dbReference>
<name>A0A1C4GUJ4_9GAMM</name>
<dbReference type="RefSeq" id="WP_092719428.1">
    <property type="nucleotide sequence ID" value="NZ_FMBK01000006.1"/>
</dbReference>
<protein>
    <recommendedName>
        <fullName evidence="3">DUF1365 domain-containing protein</fullName>
    </recommendedName>
</protein>
<dbReference type="Proteomes" id="UP000243661">
    <property type="component" value="Unassembled WGS sequence"/>
</dbReference>
<evidence type="ECO:0000313" key="1">
    <source>
        <dbReference type="EMBL" id="SCC71844.1"/>
    </source>
</evidence>
<proteinExistence type="predicted"/>
<dbReference type="Pfam" id="PF07103">
    <property type="entry name" value="DUF1365"/>
    <property type="match status" value="1"/>
</dbReference>
<sequence length="264" mass="31713">MWMSSLAVAPVTIRHRRYLPKQHEFDAKLNYLWFDPDQIESITQKSCLWSSNRWNLLQLDADDFLTMQQGSIRQKVQKIILEHSNIQLTSDTQIRVLALPRTLSFRFNSVVFYMVFDATEQPLFILSEITNTPWNERKVYVHDCREKAVQHSQFQGYQFKFKKSFHVSPFMPMEMDYRWNFNFSEQQQVIHMQLYQQDVLQFDATMRFSLRPITVPSQQHRYAISSVFEPFKMMAGIYLNAFRLWKKKVPFYRHPKKDKGNTKS</sequence>
<gene>
    <name evidence="1" type="ORF">GA0116959_10664</name>
</gene>
<dbReference type="AlphaFoldDB" id="A0A1C4GUJ4"/>
<evidence type="ECO:0000313" key="2">
    <source>
        <dbReference type="Proteomes" id="UP000243661"/>
    </source>
</evidence>
<dbReference type="InterPro" id="IPR010775">
    <property type="entry name" value="DUF1365"/>
</dbReference>
<accession>A0A1C4GUJ4</accession>